<dbReference type="AlphaFoldDB" id="A0A9J5YN17"/>
<comment type="caution">
    <text evidence="1">The sequence shown here is derived from an EMBL/GenBank/DDBJ whole genome shotgun (WGS) entry which is preliminary data.</text>
</comment>
<dbReference type="Proteomes" id="UP000824120">
    <property type="component" value="Chromosome 6"/>
</dbReference>
<sequence length="71" mass="7710">MMSIDTRRGLVDPLKGNLQLLPFGCAQGKTPAPMQQLANHIGEVARTRQARCDKLDPEGKSLAFAGKGFRT</sequence>
<evidence type="ECO:0000313" key="1">
    <source>
        <dbReference type="EMBL" id="KAG5601341.1"/>
    </source>
</evidence>
<proteinExistence type="predicted"/>
<protein>
    <submittedName>
        <fullName evidence="1">Uncharacterized protein</fullName>
    </submittedName>
</protein>
<keyword evidence="2" id="KW-1185">Reference proteome</keyword>
<reference evidence="1 2" key="1">
    <citation type="submission" date="2020-09" db="EMBL/GenBank/DDBJ databases">
        <title>De no assembly of potato wild relative species, Solanum commersonii.</title>
        <authorList>
            <person name="Cho K."/>
        </authorList>
    </citation>
    <scope>NUCLEOTIDE SEQUENCE [LARGE SCALE GENOMIC DNA]</scope>
    <source>
        <strain evidence="1">LZ3.2</strain>
        <tissue evidence="1">Leaf</tissue>
    </source>
</reference>
<accession>A0A9J5YN17</accession>
<dbReference type="EMBL" id="JACXVP010000006">
    <property type="protein sequence ID" value="KAG5601341.1"/>
    <property type="molecule type" value="Genomic_DNA"/>
</dbReference>
<evidence type="ECO:0000313" key="2">
    <source>
        <dbReference type="Proteomes" id="UP000824120"/>
    </source>
</evidence>
<gene>
    <name evidence="1" type="ORF">H5410_032711</name>
</gene>
<organism evidence="1 2">
    <name type="scientific">Solanum commersonii</name>
    <name type="common">Commerson's wild potato</name>
    <name type="synonym">Commerson's nightshade</name>
    <dbReference type="NCBI Taxonomy" id="4109"/>
    <lineage>
        <taxon>Eukaryota</taxon>
        <taxon>Viridiplantae</taxon>
        <taxon>Streptophyta</taxon>
        <taxon>Embryophyta</taxon>
        <taxon>Tracheophyta</taxon>
        <taxon>Spermatophyta</taxon>
        <taxon>Magnoliopsida</taxon>
        <taxon>eudicotyledons</taxon>
        <taxon>Gunneridae</taxon>
        <taxon>Pentapetalae</taxon>
        <taxon>asterids</taxon>
        <taxon>lamiids</taxon>
        <taxon>Solanales</taxon>
        <taxon>Solanaceae</taxon>
        <taxon>Solanoideae</taxon>
        <taxon>Solaneae</taxon>
        <taxon>Solanum</taxon>
    </lineage>
</organism>
<name>A0A9J5YN17_SOLCO</name>